<evidence type="ECO:0000256" key="6">
    <source>
        <dbReference type="SAM" id="Phobius"/>
    </source>
</evidence>
<dbReference type="RefSeq" id="WP_260729262.1">
    <property type="nucleotide sequence ID" value="NZ_BAAABS010000038.1"/>
</dbReference>
<reference evidence="7" key="1">
    <citation type="submission" date="2021-04" db="EMBL/GenBank/DDBJ databases">
        <title>Biosynthetic gene clusters of Dactylosporangioum roseum.</title>
        <authorList>
            <person name="Hartkoorn R.C."/>
            <person name="Beaudoing E."/>
            <person name="Hot D."/>
            <person name="Moureu S."/>
        </authorList>
    </citation>
    <scope>NUCLEOTIDE SEQUENCE</scope>
    <source>
        <strain evidence="7">NRRL B-16295</strain>
    </source>
</reference>
<keyword evidence="5 6" id="KW-0472">Membrane</keyword>
<keyword evidence="4 6" id="KW-1133">Transmembrane helix</keyword>
<feature type="transmembrane region" description="Helical" evidence="6">
    <location>
        <begin position="84"/>
        <end position="107"/>
    </location>
</feature>
<sequence length="437" mass="44604">MTAPGTGTLGRAVPVAAGLAIQAITAYLTLIVAGRVLGAAEFGKLAALYTVISSVANGLYQPLEQEVSRRRGREWETGRAEAALLRRALLFATCLSLLVIALGLGLHDMAVRLLGGDPQLLAALCVGLPGYALCFVSRGALSGARRLRRYGLQLAVEGVFRLVGVVGLALLAVHTVPWYGWLFGLAPWLALAVSSVGLRPAANHPVASATPLVTPLLLLLVSALATQLLIGAGPVVAQLFAGAADQAQIGAFLAALVVVRLPVLLFTAIQPSVLPALSAHVAAGRAAAFRALLVKVLAALAALALLTTAATAGLGPWALRLLFGSDYVLSRGVFALMGASVGTYVIATGLSLVPLAYGRHRLVALGWLTGLAGLAAGTGLAHDPVLRATMGLLIGAAAATVVFALVSWRAMTRRTGVVEGAEQPPPTTAELTGAGPV</sequence>
<feature type="transmembrane region" description="Helical" evidence="6">
    <location>
        <begin position="334"/>
        <end position="355"/>
    </location>
</feature>
<gene>
    <name evidence="7" type="ORF">Drose_17390</name>
</gene>
<evidence type="ECO:0000313" key="7">
    <source>
        <dbReference type="EMBL" id="UWZ39831.1"/>
    </source>
</evidence>
<feature type="transmembrane region" description="Helical" evidence="6">
    <location>
        <begin position="362"/>
        <end position="382"/>
    </location>
</feature>
<keyword evidence="3 6" id="KW-0812">Transmembrane</keyword>
<keyword evidence="2" id="KW-1003">Cell membrane</keyword>
<evidence type="ECO:0000256" key="2">
    <source>
        <dbReference type="ARBA" id="ARBA00022475"/>
    </source>
</evidence>
<feature type="transmembrane region" description="Helical" evidence="6">
    <location>
        <begin position="249"/>
        <end position="271"/>
    </location>
</feature>
<evidence type="ECO:0000313" key="8">
    <source>
        <dbReference type="Proteomes" id="UP001058271"/>
    </source>
</evidence>
<dbReference type="InterPro" id="IPR050833">
    <property type="entry name" value="Poly_Biosynth_Transport"/>
</dbReference>
<evidence type="ECO:0000256" key="1">
    <source>
        <dbReference type="ARBA" id="ARBA00004651"/>
    </source>
</evidence>
<evidence type="ECO:0008006" key="9">
    <source>
        <dbReference type="Google" id="ProtNLM"/>
    </source>
</evidence>
<comment type="subcellular location">
    <subcellularLocation>
        <location evidence="1">Cell membrane</location>
        <topology evidence="1">Multi-pass membrane protein</topology>
    </subcellularLocation>
</comment>
<protein>
    <recommendedName>
        <fullName evidence="9">Polysaccharide biosynthesis protein</fullName>
    </recommendedName>
</protein>
<keyword evidence="8" id="KW-1185">Reference proteome</keyword>
<accession>A0ABY5ZCH6</accession>
<evidence type="ECO:0000256" key="4">
    <source>
        <dbReference type="ARBA" id="ARBA00022989"/>
    </source>
</evidence>
<organism evidence="7 8">
    <name type="scientific">Dactylosporangium roseum</name>
    <dbReference type="NCBI Taxonomy" id="47989"/>
    <lineage>
        <taxon>Bacteria</taxon>
        <taxon>Bacillati</taxon>
        <taxon>Actinomycetota</taxon>
        <taxon>Actinomycetes</taxon>
        <taxon>Micromonosporales</taxon>
        <taxon>Micromonosporaceae</taxon>
        <taxon>Dactylosporangium</taxon>
    </lineage>
</organism>
<feature type="transmembrane region" description="Helical" evidence="6">
    <location>
        <begin position="12"/>
        <end position="33"/>
    </location>
</feature>
<proteinExistence type="predicted"/>
<feature type="transmembrane region" description="Helical" evidence="6">
    <location>
        <begin position="150"/>
        <end position="172"/>
    </location>
</feature>
<evidence type="ECO:0000256" key="5">
    <source>
        <dbReference type="ARBA" id="ARBA00023136"/>
    </source>
</evidence>
<dbReference type="EMBL" id="CP073721">
    <property type="protein sequence ID" value="UWZ39831.1"/>
    <property type="molecule type" value="Genomic_DNA"/>
</dbReference>
<feature type="transmembrane region" description="Helical" evidence="6">
    <location>
        <begin position="292"/>
        <end position="314"/>
    </location>
</feature>
<feature type="transmembrane region" description="Helical" evidence="6">
    <location>
        <begin position="119"/>
        <end position="138"/>
    </location>
</feature>
<feature type="transmembrane region" description="Helical" evidence="6">
    <location>
        <begin position="178"/>
        <end position="198"/>
    </location>
</feature>
<feature type="transmembrane region" description="Helical" evidence="6">
    <location>
        <begin position="210"/>
        <end position="237"/>
    </location>
</feature>
<name>A0ABY5ZCH6_9ACTN</name>
<feature type="transmembrane region" description="Helical" evidence="6">
    <location>
        <begin position="388"/>
        <end position="406"/>
    </location>
</feature>
<dbReference type="PANTHER" id="PTHR30250:SF11">
    <property type="entry name" value="O-ANTIGEN TRANSPORTER-RELATED"/>
    <property type="match status" value="1"/>
</dbReference>
<dbReference type="Proteomes" id="UP001058271">
    <property type="component" value="Chromosome"/>
</dbReference>
<dbReference type="PANTHER" id="PTHR30250">
    <property type="entry name" value="PST FAMILY PREDICTED COLANIC ACID TRANSPORTER"/>
    <property type="match status" value="1"/>
</dbReference>
<evidence type="ECO:0000256" key="3">
    <source>
        <dbReference type="ARBA" id="ARBA00022692"/>
    </source>
</evidence>